<dbReference type="PROSITE" id="PS51257">
    <property type="entry name" value="PROKAR_LIPOPROTEIN"/>
    <property type="match status" value="1"/>
</dbReference>
<feature type="signal peptide" evidence="2">
    <location>
        <begin position="1"/>
        <end position="19"/>
    </location>
</feature>
<sequence length="303" mass="33975">MRKTSLLVLISCLFVVVFSCDKKSKNQEEETILKGKVTILVDETLLPVIEDQKQVFENQYNATITLVGKSESEIVQLLSKNKQQLAILSRELTTNEAEIFKIKKIIPKITPLATDAIAFISHKNNNDTIIDLEKVITFVQGKNQSDFKGLVFDNPNSSTVRYIKELAKINVLPKEKIFSFQTNNEVIQFVAKNEGMVGIVGVNWLSQPSPIMRETIEDVKVLSVKSLKTGTFVKPSQDHIASGLYPLTREIKMLNYQPFPGLGMGFASFVAGEIGQRIILKSGLVPAKIPNRNIKIRKEINKK</sequence>
<accession>A0A1I0XUX8</accession>
<dbReference type="PANTHER" id="PTHR30570">
    <property type="entry name" value="PERIPLASMIC PHOSPHATE BINDING COMPONENT OF PHOSPHATE ABC TRANSPORTER"/>
    <property type="match status" value="1"/>
</dbReference>
<protein>
    <submittedName>
        <fullName evidence="4">Phosphate transport system substrate-binding protein</fullName>
    </submittedName>
</protein>
<organism evidence="4 5">
    <name type="scientific">Flavobacterium swingsii</name>
    <dbReference type="NCBI Taxonomy" id="498292"/>
    <lineage>
        <taxon>Bacteria</taxon>
        <taxon>Pseudomonadati</taxon>
        <taxon>Bacteroidota</taxon>
        <taxon>Flavobacteriia</taxon>
        <taxon>Flavobacteriales</taxon>
        <taxon>Flavobacteriaceae</taxon>
        <taxon>Flavobacterium</taxon>
    </lineage>
</organism>
<dbReference type="InterPro" id="IPR024370">
    <property type="entry name" value="PBP_domain"/>
</dbReference>
<keyword evidence="1 2" id="KW-0732">Signal</keyword>
<reference evidence="5" key="1">
    <citation type="submission" date="2016-10" db="EMBL/GenBank/DDBJ databases">
        <authorList>
            <person name="Varghese N."/>
            <person name="Submissions S."/>
        </authorList>
    </citation>
    <scope>NUCLEOTIDE SEQUENCE [LARGE SCALE GENOMIC DNA]</scope>
    <source>
        <strain evidence="5">DSM 21789</strain>
    </source>
</reference>
<feature type="chain" id="PRO_5011554662" evidence="2">
    <location>
        <begin position="20"/>
        <end position="303"/>
    </location>
</feature>
<dbReference type="PANTHER" id="PTHR30570:SF1">
    <property type="entry name" value="PHOSPHATE-BINDING PROTEIN PSTS"/>
    <property type="match status" value="1"/>
</dbReference>
<name>A0A1I0XUX8_9FLAO</name>
<dbReference type="AlphaFoldDB" id="A0A1I0XUX8"/>
<dbReference type="InterPro" id="IPR050811">
    <property type="entry name" value="Phosphate_ABC_transporter"/>
</dbReference>
<proteinExistence type="predicted"/>
<dbReference type="Gene3D" id="3.40.190.10">
    <property type="entry name" value="Periplasmic binding protein-like II"/>
    <property type="match status" value="2"/>
</dbReference>
<dbReference type="SUPFAM" id="SSF53850">
    <property type="entry name" value="Periplasmic binding protein-like II"/>
    <property type="match status" value="1"/>
</dbReference>
<feature type="domain" description="PBP" evidence="3">
    <location>
        <begin position="30"/>
        <end position="272"/>
    </location>
</feature>
<evidence type="ECO:0000259" key="3">
    <source>
        <dbReference type="Pfam" id="PF12849"/>
    </source>
</evidence>
<keyword evidence="5" id="KW-1185">Reference proteome</keyword>
<dbReference type="Pfam" id="PF12849">
    <property type="entry name" value="PBP_like_2"/>
    <property type="match status" value="1"/>
</dbReference>
<dbReference type="STRING" id="498292.SAMN05660845_1498"/>
<dbReference type="OrthoDB" id="1450880at2"/>
<dbReference type="RefSeq" id="WP_091475563.1">
    <property type="nucleotide sequence ID" value="NZ_FOJT01000003.1"/>
</dbReference>
<evidence type="ECO:0000256" key="2">
    <source>
        <dbReference type="SAM" id="SignalP"/>
    </source>
</evidence>
<dbReference type="EMBL" id="FOJT01000003">
    <property type="protein sequence ID" value="SFB04457.1"/>
    <property type="molecule type" value="Genomic_DNA"/>
</dbReference>
<gene>
    <name evidence="4" type="ORF">SAMN05660845_1498</name>
</gene>
<evidence type="ECO:0000313" key="4">
    <source>
        <dbReference type="EMBL" id="SFB04457.1"/>
    </source>
</evidence>
<evidence type="ECO:0000256" key="1">
    <source>
        <dbReference type="ARBA" id="ARBA00022729"/>
    </source>
</evidence>
<dbReference type="Proteomes" id="UP000199604">
    <property type="component" value="Unassembled WGS sequence"/>
</dbReference>
<evidence type="ECO:0000313" key="5">
    <source>
        <dbReference type="Proteomes" id="UP000199604"/>
    </source>
</evidence>